<keyword evidence="12" id="KW-1185">Reference proteome</keyword>
<evidence type="ECO:0000256" key="9">
    <source>
        <dbReference type="RuleBase" id="RU003814"/>
    </source>
</evidence>
<feature type="compositionally biased region" description="Polar residues" evidence="10">
    <location>
        <begin position="1"/>
        <end position="26"/>
    </location>
</feature>
<comment type="subcellular location">
    <subcellularLocation>
        <location evidence="1">Cytoplasm</location>
        <location evidence="1">Cytosol</location>
    </subcellularLocation>
</comment>
<dbReference type="Pfam" id="PF01008">
    <property type="entry name" value="IF-2B"/>
    <property type="match status" value="1"/>
</dbReference>
<dbReference type="InterPro" id="IPR042529">
    <property type="entry name" value="IF_2B-like_C"/>
</dbReference>
<dbReference type="OrthoDB" id="10254737at2759"/>
<evidence type="ECO:0000313" key="11">
    <source>
        <dbReference type="EMBL" id="KAG2198983.1"/>
    </source>
</evidence>
<feature type="compositionally biased region" description="Basic and acidic residues" evidence="10">
    <location>
        <begin position="62"/>
        <end position="90"/>
    </location>
</feature>
<comment type="similarity">
    <text evidence="2 9">Belongs to the eIF-2B alpha/beta/delta subunits family.</text>
</comment>
<evidence type="ECO:0000256" key="7">
    <source>
        <dbReference type="ARBA" id="ARBA00044356"/>
    </source>
</evidence>
<sequence length="475" mass="53162">MDSNKSTPILQSSSPAIGQPMSSSYGEQWLGSEDSHVRRRSSLNTPDTSTRSPNRFGKSHSLRGERRVAQGKQKAEKPEKPEKLRIELQKRVKISSSNNSPSTTEKPEPTKKKTQSQQQTPRRGILNHLELDKKPDSERFKDLHPAVLTLGLLFSEYKIVGSNARCVAVLETLSKVIRDHRPPSNASFVRHIQKHLDPHIAFLLNIRSFSLSIREIVRYVKKAVADLVAIHPPLSDMEARIQLTNTIAHFIRARITIADQLIIQYGLSKIENGDVILTFAKSSVVESLLLKAKQIGKKFSVIIVDSRPLLEGKNLLTKLTKAGIACKYALISSIYVLLKNVTKVFMGTHAILNNGSSYSRIGSAAVAMAATDKKIPVMVCAETYKFINRTQVDSLVMNEKGDPERLVRTKQYDTSPILADWKHTPNLNILNLMYDVTPAKYISLVITEIGMIPCTSAPVIWREYNEVFGKTMDEL</sequence>
<dbReference type="InterPro" id="IPR000649">
    <property type="entry name" value="IF-2B-related"/>
</dbReference>
<evidence type="ECO:0000256" key="3">
    <source>
        <dbReference type="ARBA" id="ARBA00022490"/>
    </source>
</evidence>
<reference evidence="11" key="1">
    <citation type="submission" date="2020-12" db="EMBL/GenBank/DDBJ databases">
        <title>Metabolic potential, ecology and presence of endohyphal bacteria is reflected in genomic diversity of Mucoromycotina.</title>
        <authorList>
            <person name="Muszewska A."/>
            <person name="Okrasinska A."/>
            <person name="Steczkiewicz K."/>
            <person name="Drgas O."/>
            <person name="Orlowska M."/>
            <person name="Perlinska-Lenart U."/>
            <person name="Aleksandrzak-Piekarczyk T."/>
            <person name="Szatraj K."/>
            <person name="Zielenkiewicz U."/>
            <person name="Pilsyk S."/>
            <person name="Malc E."/>
            <person name="Mieczkowski P."/>
            <person name="Kruszewska J.S."/>
            <person name="Biernat P."/>
            <person name="Pawlowska J."/>
        </authorList>
    </citation>
    <scope>NUCLEOTIDE SEQUENCE</scope>
    <source>
        <strain evidence="11">WA0000017839</strain>
    </source>
</reference>
<dbReference type="GO" id="GO:0005829">
    <property type="term" value="C:cytosol"/>
    <property type="evidence" value="ECO:0007669"/>
    <property type="project" value="UniProtKB-SubCell"/>
</dbReference>
<keyword evidence="4" id="KW-0396">Initiation factor</keyword>
<proteinExistence type="inferred from homology"/>
<evidence type="ECO:0000256" key="5">
    <source>
        <dbReference type="ARBA" id="ARBA00022917"/>
    </source>
</evidence>
<name>A0A8H7V0N3_9FUNG</name>
<comment type="subunit">
    <text evidence="8">Component of the translation initiation factor 2B (eIF2B) complex which is a heterodecamer of two sets of five different subunits: alpha, beta, gamma, delta and epsilon. Subunits alpha, beta and delta comprise a regulatory subcomplex and subunits epsilon and gamma comprise a catalytic subcomplex. Within the complex, the hexameric regulatory complex resides at the center, with the two heterodimeric catalytic subcomplexes bound on opposite sides.</text>
</comment>
<evidence type="ECO:0000256" key="6">
    <source>
        <dbReference type="ARBA" id="ARBA00044147"/>
    </source>
</evidence>
<feature type="region of interest" description="Disordered" evidence="10">
    <location>
        <begin position="1"/>
        <end position="126"/>
    </location>
</feature>
<evidence type="ECO:0000256" key="4">
    <source>
        <dbReference type="ARBA" id="ARBA00022540"/>
    </source>
</evidence>
<evidence type="ECO:0000256" key="10">
    <source>
        <dbReference type="SAM" id="MobiDB-lite"/>
    </source>
</evidence>
<dbReference type="EMBL" id="JAEPRD010000102">
    <property type="protein sequence ID" value="KAG2198983.1"/>
    <property type="molecule type" value="Genomic_DNA"/>
</dbReference>
<evidence type="ECO:0000313" key="12">
    <source>
        <dbReference type="Proteomes" id="UP000603453"/>
    </source>
</evidence>
<keyword evidence="5" id="KW-0648">Protein biosynthesis</keyword>
<evidence type="ECO:0000256" key="1">
    <source>
        <dbReference type="ARBA" id="ARBA00004514"/>
    </source>
</evidence>
<dbReference type="SUPFAM" id="SSF100950">
    <property type="entry name" value="NagB/RpiA/CoA transferase-like"/>
    <property type="match status" value="1"/>
</dbReference>
<dbReference type="InterPro" id="IPR037171">
    <property type="entry name" value="NagB/RpiA_transferase-like"/>
</dbReference>
<keyword evidence="3" id="KW-0963">Cytoplasm</keyword>
<comment type="caution">
    <text evidence="11">The sequence shown here is derived from an EMBL/GenBank/DDBJ whole genome shotgun (WGS) entry which is preliminary data.</text>
</comment>
<dbReference type="PANTHER" id="PTHR10233">
    <property type="entry name" value="TRANSLATION INITIATION FACTOR EIF-2B"/>
    <property type="match status" value="1"/>
</dbReference>
<feature type="compositionally biased region" description="Polar residues" evidence="10">
    <location>
        <begin position="42"/>
        <end position="53"/>
    </location>
</feature>
<protein>
    <recommendedName>
        <fullName evidence="6">Translation initiation factor eIF2B subunit delta</fullName>
    </recommendedName>
    <alternativeName>
        <fullName evidence="7">eIF2B GDP-GTP exchange factor subunit delta</fullName>
    </alternativeName>
</protein>
<accession>A0A8H7V0N3</accession>
<organism evidence="11 12">
    <name type="scientific">Mucor saturninus</name>
    <dbReference type="NCBI Taxonomy" id="64648"/>
    <lineage>
        <taxon>Eukaryota</taxon>
        <taxon>Fungi</taxon>
        <taxon>Fungi incertae sedis</taxon>
        <taxon>Mucoromycota</taxon>
        <taxon>Mucoromycotina</taxon>
        <taxon>Mucoromycetes</taxon>
        <taxon>Mucorales</taxon>
        <taxon>Mucorineae</taxon>
        <taxon>Mucoraceae</taxon>
        <taxon>Mucor</taxon>
    </lineage>
</organism>
<dbReference type="GO" id="GO:0003743">
    <property type="term" value="F:translation initiation factor activity"/>
    <property type="evidence" value="ECO:0007669"/>
    <property type="project" value="UniProtKB-KW"/>
</dbReference>
<dbReference type="Gene3D" id="3.40.50.10470">
    <property type="entry name" value="Translation initiation factor eif-2b, domain 2"/>
    <property type="match status" value="1"/>
</dbReference>
<dbReference type="PANTHER" id="PTHR10233:SF14">
    <property type="entry name" value="TRANSLATION INITIATION FACTOR EIF-2B SUBUNIT DELTA"/>
    <property type="match status" value="1"/>
</dbReference>
<gene>
    <name evidence="11" type="ORF">INT47_013167</name>
</gene>
<evidence type="ECO:0000256" key="2">
    <source>
        <dbReference type="ARBA" id="ARBA00007251"/>
    </source>
</evidence>
<evidence type="ECO:0000256" key="8">
    <source>
        <dbReference type="ARBA" id="ARBA00046432"/>
    </source>
</evidence>
<dbReference type="Proteomes" id="UP000603453">
    <property type="component" value="Unassembled WGS sequence"/>
</dbReference>
<dbReference type="AlphaFoldDB" id="A0A8H7V0N3"/>